<dbReference type="CDD" id="cd09272">
    <property type="entry name" value="RNase_HI_RT_Ty1"/>
    <property type="match status" value="1"/>
</dbReference>
<evidence type="ECO:0000313" key="3">
    <source>
        <dbReference type="EMBL" id="KAK4384191.1"/>
    </source>
</evidence>
<dbReference type="InterPro" id="IPR013103">
    <property type="entry name" value="RVT_2"/>
</dbReference>
<feature type="domain" description="Reverse transcriptase Ty1/copia-type" evidence="2">
    <location>
        <begin position="39"/>
        <end position="81"/>
    </location>
</feature>
<reference evidence="3" key="2">
    <citation type="journal article" date="2024" name="Plant">
        <title>Genomic evolution and insights into agronomic trait innovations of Sesamum species.</title>
        <authorList>
            <person name="Miao H."/>
            <person name="Wang L."/>
            <person name="Qu L."/>
            <person name="Liu H."/>
            <person name="Sun Y."/>
            <person name="Le M."/>
            <person name="Wang Q."/>
            <person name="Wei S."/>
            <person name="Zheng Y."/>
            <person name="Lin W."/>
            <person name="Duan Y."/>
            <person name="Cao H."/>
            <person name="Xiong S."/>
            <person name="Wang X."/>
            <person name="Wei L."/>
            <person name="Li C."/>
            <person name="Ma Q."/>
            <person name="Ju M."/>
            <person name="Zhao R."/>
            <person name="Li G."/>
            <person name="Mu C."/>
            <person name="Tian Q."/>
            <person name="Mei H."/>
            <person name="Zhang T."/>
            <person name="Gao T."/>
            <person name="Zhang H."/>
        </authorList>
    </citation>
    <scope>NUCLEOTIDE SEQUENCE</scope>
    <source>
        <strain evidence="3">K16</strain>
    </source>
</reference>
<protein>
    <recommendedName>
        <fullName evidence="2">Reverse transcriptase Ty1/copia-type domain-containing protein</fullName>
    </recommendedName>
</protein>
<evidence type="ECO:0000256" key="1">
    <source>
        <dbReference type="SAM" id="MobiDB-lite"/>
    </source>
</evidence>
<dbReference type="EMBL" id="JACGWL010000262">
    <property type="protein sequence ID" value="KAK4384191.1"/>
    <property type="molecule type" value="Genomic_DNA"/>
</dbReference>
<evidence type="ECO:0000313" key="4">
    <source>
        <dbReference type="Proteomes" id="UP001289374"/>
    </source>
</evidence>
<dbReference type="Pfam" id="PF07727">
    <property type="entry name" value="RVT_2"/>
    <property type="match status" value="1"/>
</dbReference>
<accession>A0AAE1W0F8</accession>
<organism evidence="3 4">
    <name type="scientific">Sesamum angolense</name>
    <dbReference type="NCBI Taxonomy" id="2727404"/>
    <lineage>
        <taxon>Eukaryota</taxon>
        <taxon>Viridiplantae</taxon>
        <taxon>Streptophyta</taxon>
        <taxon>Embryophyta</taxon>
        <taxon>Tracheophyta</taxon>
        <taxon>Spermatophyta</taxon>
        <taxon>Magnoliopsida</taxon>
        <taxon>eudicotyledons</taxon>
        <taxon>Gunneridae</taxon>
        <taxon>Pentapetalae</taxon>
        <taxon>asterids</taxon>
        <taxon>lamiids</taxon>
        <taxon>Lamiales</taxon>
        <taxon>Pedaliaceae</taxon>
        <taxon>Sesamum</taxon>
    </lineage>
</organism>
<proteinExistence type="predicted"/>
<gene>
    <name evidence="3" type="ORF">Sango_3082400</name>
</gene>
<comment type="caution">
    <text evidence="3">The sequence shown here is derived from an EMBL/GenBank/DDBJ whole genome shotgun (WGS) entry which is preliminary data.</text>
</comment>
<evidence type="ECO:0000259" key="2">
    <source>
        <dbReference type="Pfam" id="PF07727"/>
    </source>
</evidence>
<sequence length="285" mass="32241">MIPPKKSEVAPQTDAVTSSAPIVPTNDIPLFPSSTRVSSLRDPPKGIKPVGCKWVYKHKHRSDGEVTTFKARLVAKGYTQRHKMDVKMTFLNGFVEEEIYMDQSEGFTSIGEEHKDLGETSYILDIKIIWDRSKRTLGMNQTSYVGKVLKRFKMENYKRGFLPMRHWVKLSKKKSPKTDEQLRKMFDIPYASAVGSIQYVVQYTRLDFAFALSVMSIYQLNGGVVAWKGSKQDITTDSSTDAEYIAALEAAKETVCMKNYMQELGVVPSITEPVVIFCDKNRAIA</sequence>
<dbReference type="Proteomes" id="UP001289374">
    <property type="component" value="Unassembled WGS sequence"/>
</dbReference>
<reference evidence="3" key="1">
    <citation type="submission" date="2020-06" db="EMBL/GenBank/DDBJ databases">
        <authorList>
            <person name="Li T."/>
            <person name="Hu X."/>
            <person name="Zhang T."/>
            <person name="Song X."/>
            <person name="Zhang H."/>
            <person name="Dai N."/>
            <person name="Sheng W."/>
            <person name="Hou X."/>
            <person name="Wei L."/>
        </authorList>
    </citation>
    <scope>NUCLEOTIDE SEQUENCE</scope>
    <source>
        <strain evidence="3">K16</strain>
        <tissue evidence="3">Leaf</tissue>
    </source>
</reference>
<keyword evidence="4" id="KW-1185">Reference proteome</keyword>
<name>A0AAE1W0F8_9LAMI</name>
<feature type="region of interest" description="Disordered" evidence="1">
    <location>
        <begin position="1"/>
        <end position="22"/>
    </location>
</feature>
<dbReference type="AlphaFoldDB" id="A0AAE1W0F8"/>